<accession>A0A916QPM7</accession>
<feature type="domain" description="N-acetyltransferase" evidence="1">
    <location>
        <begin position="3"/>
        <end position="144"/>
    </location>
</feature>
<dbReference type="RefSeq" id="WP_068811381.1">
    <property type="nucleotide sequence ID" value="NZ_BMIY01000018.1"/>
</dbReference>
<reference evidence="2" key="1">
    <citation type="journal article" date="2014" name="Int. J. Syst. Evol. Microbiol.">
        <title>Complete genome sequence of Corynebacterium casei LMG S-19264T (=DSM 44701T), isolated from a smear-ripened cheese.</title>
        <authorList>
            <consortium name="US DOE Joint Genome Institute (JGI-PGF)"/>
            <person name="Walter F."/>
            <person name="Albersmeier A."/>
            <person name="Kalinowski J."/>
            <person name="Ruckert C."/>
        </authorList>
    </citation>
    <scope>NUCLEOTIDE SEQUENCE</scope>
    <source>
        <strain evidence="2">CGMCC 1.15425</strain>
    </source>
</reference>
<dbReference type="GO" id="GO:0016747">
    <property type="term" value="F:acyltransferase activity, transferring groups other than amino-acyl groups"/>
    <property type="evidence" value="ECO:0007669"/>
    <property type="project" value="InterPro"/>
</dbReference>
<dbReference type="OrthoDB" id="5522469at2"/>
<dbReference type="InterPro" id="IPR000182">
    <property type="entry name" value="GNAT_dom"/>
</dbReference>
<organism evidence="2 3">
    <name type="scientific">Pseudohongiella nitratireducens</name>
    <dbReference type="NCBI Taxonomy" id="1768907"/>
    <lineage>
        <taxon>Bacteria</taxon>
        <taxon>Pseudomonadati</taxon>
        <taxon>Pseudomonadota</taxon>
        <taxon>Gammaproteobacteria</taxon>
        <taxon>Pseudomonadales</taxon>
        <taxon>Pseudohongiellaceae</taxon>
        <taxon>Pseudohongiella</taxon>
    </lineage>
</organism>
<dbReference type="PROSITE" id="PS51186">
    <property type="entry name" value="GNAT"/>
    <property type="match status" value="1"/>
</dbReference>
<gene>
    <name evidence="2" type="ORF">GCM10011403_30000</name>
</gene>
<proteinExistence type="predicted"/>
<sequence length="150" mass="17604">MQLKLRKALPEDEDWLWQLYLTTLKSYVEATWGWDEKVQRDGFRNKLGVENFQIVLDGDLKVAGFCAKEQQDCLWLHMLLVSPEYQSRGVGRFSMHHLQVLARTMNLPLRFTVMKVNPVAGFYEALGYTEYRDDDNCIYFQSRPLMSIST</sequence>
<keyword evidence="3" id="KW-1185">Reference proteome</keyword>
<comment type="caution">
    <text evidence="2">The sequence shown here is derived from an EMBL/GenBank/DDBJ whole genome shotgun (WGS) entry which is preliminary data.</text>
</comment>
<dbReference type="CDD" id="cd04301">
    <property type="entry name" value="NAT_SF"/>
    <property type="match status" value="1"/>
</dbReference>
<dbReference type="AlphaFoldDB" id="A0A916QPM7"/>
<dbReference type="Pfam" id="PF00583">
    <property type="entry name" value="Acetyltransf_1"/>
    <property type="match status" value="1"/>
</dbReference>
<dbReference type="Gene3D" id="3.40.630.30">
    <property type="match status" value="1"/>
</dbReference>
<protein>
    <recommendedName>
        <fullName evidence="1">N-acetyltransferase domain-containing protein</fullName>
    </recommendedName>
</protein>
<dbReference type="Proteomes" id="UP000627715">
    <property type="component" value="Unassembled WGS sequence"/>
</dbReference>
<name>A0A916QPM7_9GAMM</name>
<evidence type="ECO:0000313" key="2">
    <source>
        <dbReference type="EMBL" id="GFZ84500.1"/>
    </source>
</evidence>
<evidence type="ECO:0000313" key="3">
    <source>
        <dbReference type="Proteomes" id="UP000627715"/>
    </source>
</evidence>
<reference evidence="2" key="2">
    <citation type="submission" date="2020-09" db="EMBL/GenBank/DDBJ databases">
        <authorList>
            <person name="Sun Q."/>
            <person name="Zhou Y."/>
        </authorList>
    </citation>
    <scope>NUCLEOTIDE SEQUENCE</scope>
    <source>
        <strain evidence="2">CGMCC 1.15425</strain>
    </source>
</reference>
<dbReference type="SUPFAM" id="SSF55729">
    <property type="entry name" value="Acyl-CoA N-acyltransferases (Nat)"/>
    <property type="match status" value="1"/>
</dbReference>
<dbReference type="InterPro" id="IPR016181">
    <property type="entry name" value="Acyl_CoA_acyltransferase"/>
</dbReference>
<dbReference type="EMBL" id="BMIY01000018">
    <property type="protein sequence ID" value="GFZ84500.1"/>
    <property type="molecule type" value="Genomic_DNA"/>
</dbReference>
<evidence type="ECO:0000259" key="1">
    <source>
        <dbReference type="PROSITE" id="PS51186"/>
    </source>
</evidence>